<dbReference type="PIRSF" id="PIRSF000149">
    <property type="entry name" value="GAP_DH"/>
    <property type="match status" value="1"/>
</dbReference>
<evidence type="ECO:0000256" key="1">
    <source>
        <dbReference type="ARBA" id="ARBA00004496"/>
    </source>
</evidence>
<dbReference type="InterPro" id="IPR006424">
    <property type="entry name" value="Glyceraldehyde-3-P_DH_1"/>
</dbReference>
<dbReference type="FunFam" id="3.30.360.10:FF:000002">
    <property type="entry name" value="Glyceraldehyde-3-phosphate dehydrogenase"/>
    <property type="match status" value="1"/>
</dbReference>
<evidence type="ECO:0000256" key="8">
    <source>
        <dbReference type="PIRSR" id="PIRSR000149-4"/>
    </source>
</evidence>
<keyword evidence="4 10" id="KW-0560">Oxidoreductase</keyword>
<feature type="binding site" evidence="7">
    <location>
        <position position="321"/>
    </location>
    <ligand>
        <name>NAD(+)</name>
        <dbReference type="ChEBI" id="CHEBI:57540"/>
    </ligand>
</feature>
<keyword evidence="7" id="KW-0520">NAD</keyword>
<name>A0A1X1ZPC8_MYCNO</name>
<dbReference type="RefSeq" id="WP_064997120.1">
    <property type="nucleotide sequence ID" value="NZ_LQPI01000019.1"/>
</dbReference>
<dbReference type="CDD" id="cd18126">
    <property type="entry name" value="GAPDH_I_C"/>
    <property type="match status" value="1"/>
</dbReference>
<organism evidence="12 13">
    <name type="scientific">Mycolicibacter nonchromogenicus</name>
    <name type="common">Mycobacterium nonchromogenicum</name>
    <dbReference type="NCBI Taxonomy" id="1782"/>
    <lineage>
        <taxon>Bacteria</taxon>
        <taxon>Bacillati</taxon>
        <taxon>Actinomycetota</taxon>
        <taxon>Actinomycetes</taxon>
        <taxon>Mycobacteriales</taxon>
        <taxon>Mycobacteriaceae</taxon>
        <taxon>Mycolicibacter</taxon>
    </lineage>
</organism>
<dbReference type="GO" id="GO:0051287">
    <property type="term" value="F:NAD binding"/>
    <property type="evidence" value="ECO:0007669"/>
    <property type="project" value="InterPro"/>
</dbReference>
<dbReference type="GO" id="GO:0005737">
    <property type="term" value="C:cytoplasm"/>
    <property type="evidence" value="ECO:0007669"/>
    <property type="project" value="UniProtKB-SubCell"/>
</dbReference>
<sequence length="340" mass="35815">MTVRVGVNGFGRIGRNFFRALDAQKALGNNTDIEIVAVNDLTDNASLAHLLKFDSILGRLPHDVSLEGDDTIVVGNTKIKALAVKEGPAALPWGDLGVDVVVESTGIFTNAAKAKGHLDAGAKKVIISAPATDEDITIVLGVNDDKYDGSQNIISNASCTTNCLGPLAKVLNDEFGIVKGLMTTIHAYTQDQNLQDGPHSDLRRARAAAINIVPTGTGAAKAIGLVLPELKGKLDGYALRVPIPTGSVTDLTAELSKSASVDDINAAMKAAAEGPMKGILKYYDAPIVSSDIVTDPHSSLYDAGLTKVIDNQAKVVSWYDNEWGYSNRLVDLIALVGKSL</sequence>
<evidence type="ECO:0000256" key="6">
    <source>
        <dbReference type="PIRSR" id="PIRSR000149-2"/>
    </source>
</evidence>
<evidence type="ECO:0000259" key="11">
    <source>
        <dbReference type="SMART" id="SM00846"/>
    </source>
</evidence>
<comment type="similarity">
    <text evidence="2 9">Belongs to the glyceraldehyde-3-phosphate dehydrogenase family.</text>
</comment>
<gene>
    <name evidence="12" type="ORF">AWC18_02085</name>
</gene>
<proteinExistence type="inferred from homology"/>
<comment type="caution">
    <text evidence="12">The sequence shown here is derived from an EMBL/GenBank/DDBJ whole genome shotgun (WGS) entry which is preliminary data.</text>
</comment>
<keyword evidence="13" id="KW-1185">Reference proteome</keyword>
<dbReference type="InterPro" id="IPR020830">
    <property type="entry name" value="GlycerAld_3-P_DH_AS"/>
</dbReference>
<feature type="site" description="Activates thiol group during catalysis" evidence="8">
    <location>
        <position position="186"/>
    </location>
</feature>
<dbReference type="Proteomes" id="UP000193108">
    <property type="component" value="Unassembled WGS sequence"/>
</dbReference>
<feature type="binding site" evidence="6">
    <location>
        <position position="189"/>
    </location>
    <ligand>
        <name>D-glyceraldehyde 3-phosphate</name>
        <dbReference type="ChEBI" id="CHEBI:59776"/>
    </ligand>
</feature>
<feature type="active site" description="Nucleophile" evidence="5">
    <location>
        <position position="159"/>
    </location>
</feature>
<feature type="binding site" evidence="7">
    <location>
        <position position="128"/>
    </location>
    <ligand>
        <name>NAD(+)</name>
        <dbReference type="ChEBI" id="CHEBI:57540"/>
    </ligand>
</feature>
<dbReference type="AlphaFoldDB" id="A0A1X1ZPC8"/>
<evidence type="ECO:0000313" key="13">
    <source>
        <dbReference type="Proteomes" id="UP000193108"/>
    </source>
</evidence>
<dbReference type="SMART" id="SM00846">
    <property type="entry name" value="Gp_dh_N"/>
    <property type="match status" value="1"/>
</dbReference>
<dbReference type="GO" id="GO:0050661">
    <property type="term" value="F:NADP binding"/>
    <property type="evidence" value="ECO:0007669"/>
    <property type="project" value="InterPro"/>
</dbReference>
<dbReference type="Pfam" id="PF02800">
    <property type="entry name" value="Gp_dh_C"/>
    <property type="match status" value="1"/>
</dbReference>
<dbReference type="InterPro" id="IPR036291">
    <property type="entry name" value="NAD(P)-bd_dom_sf"/>
</dbReference>
<dbReference type="Gene3D" id="3.30.360.10">
    <property type="entry name" value="Dihydrodipicolinate Reductase, domain 2"/>
    <property type="match status" value="1"/>
</dbReference>
<evidence type="ECO:0000256" key="5">
    <source>
        <dbReference type="PIRSR" id="PIRSR000149-1"/>
    </source>
</evidence>
<dbReference type="FunFam" id="3.40.50.720:FF:000001">
    <property type="entry name" value="Glyceraldehyde-3-phosphate dehydrogenase"/>
    <property type="match status" value="1"/>
</dbReference>
<feature type="binding site" evidence="6">
    <location>
        <begin position="217"/>
        <end position="218"/>
    </location>
    <ligand>
        <name>D-glyceraldehyde 3-phosphate</name>
        <dbReference type="ChEBI" id="CHEBI:59776"/>
    </ligand>
</feature>
<evidence type="ECO:0000256" key="10">
    <source>
        <dbReference type="RuleBase" id="RU361160"/>
    </source>
</evidence>
<feature type="binding site" evidence="6">
    <location>
        <position position="240"/>
    </location>
    <ligand>
        <name>D-glyceraldehyde 3-phosphate</name>
        <dbReference type="ChEBI" id="CHEBI:59776"/>
    </ligand>
</feature>
<dbReference type="PROSITE" id="PS00071">
    <property type="entry name" value="GAPDH"/>
    <property type="match status" value="1"/>
</dbReference>
<dbReference type="GO" id="GO:0006006">
    <property type="term" value="P:glucose metabolic process"/>
    <property type="evidence" value="ECO:0007669"/>
    <property type="project" value="InterPro"/>
</dbReference>
<dbReference type="SUPFAM" id="SSF51735">
    <property type="entry name" value="NAD(P)-binding Rossmann-fold domains"/>
    <property type="match status" value="1"/>
</dbReference>
<dbReference type="STRING" id="1782.AWC18_02085"/>
<dbReference type="PRINTS" id="PR00078">
    <property type="entry name" value="G3PDHDRGNASE"/>
</dbReference>
<keyword evidence="7" id="KW-0547">Nucleotide-binding</keyword>
<reference evidence="12 13" key="1">
    <citation type="submission" date="2016-01" db="EMBL/GenBank/DDBJ databases">
        <title>The new phylogeny of the genus Mycobacterium.</title>
        <authorList>
            <person name="Tarcisio F."/>
            <person name="Conor M."/>
            <person name="Antonella G."/>
            <person name="Elisabetta G."/>
            <person name="Giulia F.S."/>
            <person name="Sara T."/>
            <person name="Anna F."/>
            <person name="Clotilde B."/>
            <person name="Roberto B."/>
            <person name="Veronica D.S."/>
            <person name="Fabio R."/>
            <person name="Monica P."/>
            <person name="Olivier J."/>
            <person name="Enrico T."/>
            <person name="Nicola S."/>
        </authorList>
    </citation>
    <scope>NUCLEOTIDE SEQUENCE [LARGE SCALE GENOMIC DNA]</scope>
    <source>
        <strain evidence="12 13">DSM 44164</strain>
    </source>
</reference>
<dbReference type="InterPro" id="IPR020828">
    <property type="entry name" value="GlycerAld_3-P_DH_NAD(P)-bd"/>
</dbReference>
<evidence type="ECO:0000256" key="9">
    <source>
        <dbReference type="RuleBase" id="RU000397"/>
    </source>
</evidence>
<dbReference type="GO" id="GO:0004365">
    <property type="term" value="F:glyceraldehyde-3-phosphate dehydrogenase (NAD+) (phosphorylating) activity"/>
    <property type="evidence" value="ECO:0007669"/>
    <property type="project" value="UniProtKB-ARBA"/>
</dbReference>
<dbReference type="Gene3D" id="3.40.50.720">
    <property type="entry name" value="NAD(P)-binding Rossmann-like Domain"/>
    <property type="match status" value="1"/>
</dbReference>
<feature type="binding site" evidence="7">
    <location>
        <begin position="12"/>
        <end position="13"/>
    </location>
    <ligand>
        <name>NAD(+)</name>
        <dbReference type="ChEBI" id="CHEBI:57540"/>
    </ligand>
</feature>
<dbReference type="SUPFAM" id="SSF55347">
    <property type="entry name" value="Glyceraldehyde-3-phosphate dehydrogenase-like, C-terminal domain"/>
    <property type="match status" value="1"/>
</dbReference>
<dbReference type="EC" id="1.2.1.-" evidence="10"/>
<evidence type="ECO:0000256" key="2">
    <source>
        <dbReference type="ARBA" id="ARBA00007406"/>
    </source>
</evidence>
<dbReference type="EMBL" id="LQPI01000019">
    <property type="protein sequence ID" value="ORW25187.1"/>
    <property type="molecule type" value="Genomic_DNA"/>
</dbReference>
<evidence type="ECO:0000256" key="7">
    <source>
        <dbReference type="PIRSR" id="PIRSR000149-3"/>
    </source>
</evidence>
<dbReference type="NCBIfam" id="TIGR01534">
    <property type="entry name" value="GAPDH-I"/>
    <property type="match status" value="1"/>
</dbReference>
<dbReference type="PANTHER" id="PTHR43148">
    <property type="entry name" value="GLYCERALDEHYDE-3-PHOSPHATE DEHYDROGENASE 2"/>
    <property type="match status" value="1"/>
</dbReference>
<evidence type="ECO:0000256" key="4">
    <source>
        <dbReference type="ARBA" id="ARBA00023002"/>
    </source>
</evidence>
<dbReference type="Pfam" id="PF00044">
    <property type="entry name" value="Gp_dh_N"/>
    <property type="match status" value="1"/>
</dbReference>
<comment type="subcellular location">
    <subcellularLocation>
        <location evidence="1">Cytoplasm</location>
    </subcellularLocation>
</comment>
<evidence type="ECO:0000256" key="3">
    <source>
        <dbReference type="ARBA" id="ARBA00021022"/>
    </source>
</evidence>
<dbReference type="CDD" id="cd05214">
    <property type="entry name" value="GAPDH_I_N"/>
    <property type="match status" value="1"/>
</dbReference>
<feature type="binding site" evidence="7">
    <location>
        <position position="40"/>
    </location>
    <ligand>
        <name>NAD(+)</name>
        <dbReference type="ChEBI" id="CHEBI:57540"/>
    </ligand>
</feature>
<accession>A0A1X1ZPC8</accession>
<dbReference type="InterPro" id="IPR020831">
    <property type="entry name" value="GlycerAld/Erythrose_P_DH"/>
</dbReference>
<protein>
    <recommendedName>
        <fullName evidence="3 10">Glyceraldehyde-3-phosphate dehydrogenase</fullName>
        <ecNumber evidence="10">1.2.1.-</ecNumber>
    </recommendedName>
</protein>
<feature type="domain" description="Glyceraldehyde 3-phosphate dehydrogenase NAD(P) binding" evidence="11">
    <location>
        <begin position="3"/>
        <end position="159"/>
    </location>
</feature>
<feature type="binding site" evidence="6">
    <location>
        <begin position="158"/>
        <end position="160"/>
    </location>
    <ligand>
        <name>D-glyceraldehyde 3-phosphate</name>
        <dbReference type="ChEBI" id="CHEBI:59776"/>
    </ligand>
</feature>
<dbReference type="InterPro" id="IPR020829">
    <property type="entry name" value="GlycerAld_3-P_DH_cat"/>
</dbReference>
<evidence type="ECO:0000313" key="12">
    <source>
        <dbReference type="EMBL" id="ORW25187.1"/>
    </source>
</evidence>